<protein>
    <submittedName>
        <fullName evidence="2">Uncharacterized protein</fullName>
    </submittedName>
</protein>
<feature type="region of interest" description="Disordered" evidence="1">
    <location>
        <begin position="163"/>
        <end position="189"/>
    </location>
</feature>
<reference evidence="2" key="1">
    <citation type="submission" date="2021-03" db="EMBL/GenBank/DDBJ databases">
        <authorList>
            <person name="Bekaert M."/>
        </authorList>
    </citation>
    <scope>NUCLEOTIDE SEQUENCE</scope>
</reference>
<dbReference type="EMBL" id="CAJPWZ010003321">
    <property type="protein sequence ID" value="CAG2257205.1"/>
    <property type="molecule type" value="Genomic_DNA"/>
</dbReference>
<sequence>MVQKISKRGVHSGNTLRASNSRFNRTYSRRSCLLRKSWSPTAMKDTILDDLNIDRDDVLYSLNKKGRWELPEMLKHSILTGSYKNLNSNVKLIVSHDIAKKSHTVGYYSSKGNTKKIESKKKTYFNGESVVAQSIIDDKTGTQPILQIEVVYPSPSTCSVVHNPKYVGHNIDKPENGRGRTTKARRQREKLSVGQYYDEYCESFEDIYNDESETETELDDESASYLYENAKKEDVTNTELLEDIMIHAALMQSLCQRNNINYFSKQTFESKDRKIYEPKITADETPQIEEPTSLALTENRKTMEPVFVLLPKREVESSLLKERYGKSYVECPCLPRKFLIDVSDRMKMRLKNTICLKAEILKIGT</sequence>
<dbReference type="OrthoDB" id="1431934at2759"/>
<dbReference type="Proteomes" id="UP000683360">
    <property type="component" value="Unassembled WGS sequence"/>
</dbReference>
<comment type="caution">
    <text evidence="2">The sequence shown here is derived from an EMBL/GenBank/DDBJ whole genome shotgun (WGS) entry which is preliminary data.</text>
</comment>
<keyword evidence="3" id="KW-1185">Reference proteome</keyword>
<dbReference type="AlphaFoldDB" id="A0A8S3VHD9"/>
<name>A0A8S3VHD9_MYTED</name>
<gene>
    <name evidence="2" type="ORF">MEDL_68470</name>
</gene>
<organism evidence="2 3">
    <name type="scientific">Mytilus edulis</name>
    <name type="common">Blue mussel</name>
    <dbReference type="NCBI Taxonomy" id="6550"/>
    <lineage>
        <taxon>Eukaryota</taxon>
        <taxon>Metazoa</taxon>
        <taxon>Spiralia</taxon>
        <taxon>Lophotrochozoa</taxon>
        <taxon>Mollusca</taxon>
        <taxon>Bivalvia</taxon>
        <taxon>Autobranchia</taxon>
        <taxon>Pteriomorphia</taxon>
        <taxon>Mytilida</taxon>
        <taxon>Mytiloidea</taxon>
        <taxon>Mytilidae</taxon>
        <taxon>Mytilinae</taxon>
        <taxon>Mytilus</taxon>
    </lineage>
</organism>
<proteinExistence type="predicted"/>
<evidence type="ECO:0000313" key="3">
    <source>
        <dbReference type="Proteomes" id="UP000683360"/>
    </source>
</evidence>
<evidence type="ECO:0000256" key="1">
    <source>
        <dbReference type="SAM" id="MobiDB-lite"/>
    </source>
</evidence>
<accession>A0A8S3VHD9</accession>
<evidence type="ECO:0000313" key="2">
    <source>
        <dbReference type="EMBL" id="CAG2257205.1"/>
    </source>
</evidence>